<dbReference type="Proteomes" id="UP001610990">
    <property type="component" value="Unassembled WGS sequence"/>
</dbReference>
<organism evidence="6 7">
    <name type="scientific">Streptomyces celluloflavus</name>
    <dbReference type="NCBI Taxonomy" id="58344"/>
    <lineage>
        <taxon>Bacteria</taxon>
        <taxon>Bacillati</taxon>
        <taxon>Actinomycetota</taxon>
        <taxon>Actinomycetes</taxon>
        <taxon>Kitasatosporales</taxon>
        <taxon>Streptomycetaceae</taxon>
        <taxon>Streptomyces</taxon>
    </lineage>
</organism>
<keyword evidence="1" id="KW-0805">Transcription regulation</keyword>
<dbReference type="PROSITE" id="PS01124">
    <property type="entry name" value="HTH_ARAC_FAMILY_2"/>
    <property type="match status" value="1"/>
</dbReference>
<dbReference type="InterPro" id="IPR046532">
    <property type="entry name" value="DUF6597"/>
</dbReference>
<evidence type="ECO:0000256" key="4">
    <source>
        <dbReference type="SAM" id="MobiDB-lite"/>
    </source>
</evidence>
<dbReference type="SUPFAM" id="SSF46689">
    <property type="entry name" value="Homeodomain-like"/>
    <property type="match status" value="1"/>
</dbReference>
<dbReference type="SMART" id="SM00342">
    <property type="entry name" value="HTH_ARAC"/>
    <property type="match status" value="1"/>
</dbReference>
<dbReference type="PANTHER" id="PTHR46796">
    <property type="entry name" value="HTH-TYPE TRANSCRIPTIONAL ACTIVATOR RHAS-RELATED"/>
    <property type="match status" value="1"/>
</dbReference>
<proteinExistence type="predicted"/>
<evidence type="ECO:0000256" key="3">
    <source>
        <dbReference type="ARBA" id="ARBA00023163"/>
    </source>
</evidence>
<dbReference type="PANTHER" id="PTHR46796:SF15">
    <property type="entry name" value="BLL1074 PROTEIN"/>
    <property type="match status" value="1"/>
</dbReference>
<dbReference type="Pfam" id="PF20240">
    <property type="entry name" value="DUF6597"/>
    <property type="match status" value="1"/>
</dbReference>
<feature type="compositionally biased region" description="Polar residues" evidence="4">
    <location>
        <begin position="251"/>
        <end position="268"/>
    </location>
</feature>
<keyword evidence="2" id="KW-0238">DNA-binding</keyword>
<dbReference type="InterPro" id="IPR009057">
    <property type="entry name" value="Homeodomain-like_sf"/>
</dbReference>
<keyword evidence="7" id="KW-1185">Reference proteome</keyword>
<dbReference type="InterPro" id="IPR018060">
    <property type="entry name" value="HTH_AraC"/>
</dbReference>
<protein>
    <submittedName>
        <fullName evidence="6">Helix-turn-helix domain-containing protein</fullName>
    </submittedName>
</protein>
<accession>A0ABW7RFJ9</accession>
<dbReference type="Gene3D" id="1.10.10.60">
    <property type="entry name" value="Homeodomain-like"/>
    <property type="match status" value="1"/>
</dbReference>
<gene>
    <name evidence="6" type="ORF">ACH4GP_19340</name>
</gene>
<evidence type="ECO:0000259" key="5">
    <source>
        <dbReference type="PROSITE" id="PS01124"/>
    </source>
</evidence>
<dbReference type="Pfam" id="PF12833">
    <property type="entry name" value="HTH_18"/>
    <property type="match status" value="1"/>
</dbReference>
<dbReference type="InterPro" id="IPR050204">
    <property type="entry name" value="AraC_XylS_family_regulators"/>
</dbReference>
<evidence type="ECO:0000313" key="7">
    <source>
        <dbReference type="Proteomes" id="UP001610990"/>
    </source>
</evidence>
<keyword evidence="3" id="KW-0804">Transcription</keyword>
<evidence type="ECO:0000256" key="2">
    <source>
        <dbReference type="ARBA" id="ARBA00023125"/>
    </source>
</evidence>
<evidence type="ECO:0000313" key="6">
    <source>
        <dbReference type="EMBL" id="MFH8586527.1"/>
    </source>
</evidence>
<name>A0ABW7RFJ9_9ACTN</name>
<comment type="caution">
    <text evidence="6">The sequence shown here is derived from an EMBL/GenBank/DDBJ whole genome shotgun (WGS) entry which is preliminary data.</text>
</comment>
<feature type="region of interest" description="Disordered" evidence="4">
    <location>
        <begin position="251"/>
        <end position="270"/>
    </location>
</feature>
<reference evidence="6 7" key="1">
    <citation type="submission" date="2024-10" db="EMBL/GenBank/DDBJ databases">
        <title>The Natural Products Discovery Center: Release of the First 8490 Sequenced Strains for Exploring Actinobacteria Biosynthetic Diversity.</title>
        <authorList>
            <person name="Kalkreuter E."/>
            <person name="Kautsar S.A."/>
            <person name="Yang D."/>
            <person name="Bader C.D."/>
            <person name="Teijaro C.N."/>
            <person name="Fluegel L."/>
            <person name="Davis C.M."/>
            <person name="Simpson J.R."/>
            <person name="Lauterbach L."/>
            <person name="Steele A.D."/>
            <person name="Gui C."/>
            <person name="Meng S."/>
            <person name="Li G."/>
            <person name="Viehrig K."/>
            <person name="Ye F."/>
            <person name="Su P."/>
            <person name="Kiefer A.F."/>
            <person name="Nichols A."/>
            <person name="Cepeda A.J."/>
            <person name="Yan W."/>
            <person name="Fan B."/>
            <person name="Jiang Y."/>
            <person name="Adhikari A."/>
            <person name="Zheng C.-J."/>
            <person name="Schuster L."/>
            <person name="Cowan T.M."/>
            <person name="Smanski M.J."/>
            <person name="Chevrette M.G."/>
            <person name="De Carvalho L.P.S."/>
            <person name="Shen B."/>
        </authorList>
    </citation>
    <scope>NUCLEOTIDE SEQUENCE [LARGE SCALE GENOMIC DNA]</scope>
    <source>
        <strain evidence="6 7">NPDC018013</strain>
    </source>
</reference>
<feature type="domain" description="HTH araC/xylS-type" evidence="5">
    <location>
        <begin position="151"/>
        <end position="254"/>
    </location>
</feature>
<evidence type="ECO:0000256" key="1">
    <source>
        <dbReference type="ARBA" id="ARBA00023015"/>
    </source>
</evidence>
<dbReference type="RefSeq" id="WP_397673586.1">
    <property type="nucleotide sequence ID" value="NZ_JBIRGH010000011.1"/>
</dbReference>
<sequence length="312" mass="33850">MGVPGAALAGSVLGYVGFGTEAALPEVQRILPVGTVMLVLGFGTGSRQLGPAGALNASPLCVIGLHDHPTLVEHTGPPNGVGVGLTPHGAYTMLGVALRELSNTITDLADLLGDRAWWLQEQLRRAPTWEARFTMLDRTLGHWLQYGRTPDTLVVHAWQRLRQTVGRLPIGELARELGCSRRHLERRFSEQVGLPPKTVARVWRFKHAASMLSTPGETRSLSEIAYLCGYSDQAHLNHDFRALTGCPPSQLTDHRTLGSQETGASSQPVVALTDGEWSRPRYAWLVDAPPRTAGCRGPVRRTVTGRPVTMPS</sequence>
<dbReference type="EMBL" id="JBIRGH010000011">
    <property type="protein sequence ID" value="MFH8586527.1"/>
    <property type="molecule type" value="Genomic_DNA"/>
</dbReference>